<protein>
    <submittedName>
        <fullName evidence="3">Uncharacterized protein</fullName>
    </submittedName>
</protein>
<dbReference type="EMBL" id="JRUE01000254">
    <property type="protein sequence ID" value="KXZ63002.1"/>
    <property type="molecule type" value="Genomic_DNA"/>
</dbReference>
<dbReference type="AlphaFoldDB" id="A0A150HJX4"/>
<dbReference type="RefSeq" id="WP_005105747.1">
    <property type="nucleotide sequence ID" value="NZ_JRUE01000253.1"/>
</dbReference>
<name>A0A150HJX4_9GAMM</name>
<evidence type="ECO:0000313" key="5">
    <source>
        <dbReference type="Proteomes" id="UP000075680"/>
    </source>
</evidence>
<dbReference type="Proteomes" id="UP000075680">
    <property type="component" value="Unassembled WGS sequence"/>
</dbReference>
<evidence type="ECO:0000313" key="1">
    <source>
        <dbReference type="EMBL" id="KXZ62989.1"/>
    </source>
</evidence>
<evidence type="ECO:0000313" key="2">
    <source>
        <dbReference type="EMBL" id="KXZ63002.1"/>
    </source>
</evidence>
<accession>A0A150HJX4</accession>
<gene>
    <name evidence="3" type="ORF">AVENLUH5627_03335</name>
    <name evidence="4" type="ORF">AVENLUH5627_03341</name>
    <name evidence="1" type="ORF">AVENLUH5627_03344</name>
    <name evidence="2" type="ORF">AVENLUH5627_03357</name>
</gene>
<sequence>MNEAEKERLKEIFRSSKGIVDHEFSQEVIDACKPYEDARHQRILNGETTLEQEEAALMAEWRRLNPK</sequence>
<dbReference type="EMBL" id="JRUE01000253">
    <property type="protein sequence ID" value="KXZ63026.1"/>
    <property type="molecule type" value="Genomic_DNA"/>
</dbReference>
<evidence type="ECO:0000313" key="4">
    <source>
        <dbReference type="EMBL" id="KXZ63026.1"/>
    </source>
</evidence>
<evidence type="ECO:0000313" key="3">
    <source>
        <dbReference type="EMBL" id="KXZ63020.1"/>
    </source>
</evidence>
<organism evidence="3 5">
    <name type="scientific">Acinetobacter venetianus</name>
    <dbReference type="NCBI Taxonomy" id="52133"/>
    <lineage>
        <taxon>Bacteria</taxon>
        <taxon>Pseudomonadati</taxon>
        <taxon>Pseudomonadota</taxon>
        <taxon>Gammaproteobacteria</taxon>
        <taxon>Moraxellales</taxon>
        <taxon>Moraxellaceae</taxon>
        <taxon>Acinetobacter</taxon>
    </lineage>
</organism>
<dbReference type="EMBL" id="JRUE01000253">
    <property type="protein sequence ID" value="KXZ63020.1"/>
    <property type="molecule type" value="Genomic_DNA"/>
</dbReference>
<dbReference type="EMBL" id="JRUE01000254">
    <property type="protein sequence ID" value="KXZ62989.1"/>
    <property type="molecule type" value="Genomic_DNA"/>
</dbReference>
<proteinExistence type="predicted"/>
<comment type="caution">
    <text evidence="3">The sequence shown here is derived from an EMBL/GenBank/DDBJ whole genome shotgun (WGS) entry which is preliminary data.</text>
</comment>
<reference evidence="3 5" key="1">
    <citation type="journal article" date="2016" name="Sci. Rep.">
        <title>Genomic and phenotypic characterization of the species Acinetobacter venetianus.</title>
        <authorList>
            <person name="Fondi M."/>
            <person name="Maida I."/>
            <person name="Perrin E."/>
            <person name="Orlandini V."/>
            <person name="La Torre L."/>
            <person name="Bosi E."/>
            <person name="Negroni A."/>
            <person name="Zanaroli G."/>
            <person name="Fava F."/>
            <person name="Decorosi F."/>
            <person name="Giovannetti L."/>
            <person name="Viti C."/>
            <person name="Vaneechoutte M."/>
            <person name="Dijkshoorn L."/>
            <person name="Fani R."/>
        </authorList>
    </citation>
    <scope>NUCLEOTIDE SEQUENCE [LARGE SCALE GENOMIC DNA]</scope>
    <source>
        <strain evidence="3 5">LUH5627</strain>
    </source>
</reference>
<dbReference type="PATRIC" id="fig|52133.18.peg.3422"/>